<keyword evidence="4" id="KW-0413">Isomerase</keyword>
<gene>
    <name evidence="6" type="ORF">SAMN06295960_3259</name>
</gene>
<feature type="domain" description="Metalloenzyme" evidence="5">
    <location>
        <begin position="3"/>
        <end position="388"/>
    </location>
</feature>
<evidence type="ECO:0000259" key="5">
    <source>
        <dbReference type="Pfam" id="PF01676"/>
    </source>
</evidence>
<evidence type="ECO:0000313" key="7">
    <source>
        <dbReference type="Proteomes" id="UP000193834"/>
    </source>
</evidence>
<accession>A0A1X7LCJ3</accession>
<dbReference type="PANTHER" id="PTHR21110:SF0">
    <property type="entry name" value="PHOSPHOPENTOMUTASE"/>
    <property type="match status" value="1"/>
</dbReference>
<evidence type="ECO:0000256" key="3">
    <source>
        <dbReference type="ARBA" id="ARBA00023211"/>
    </source>
</evidence>
<sequence>MGRFVVVVLDSFGVGAMDDVQAVRPADIGSNTCKHILERCPKERLPHLERLGLINALGEEVGAMGFAHHATYGTSDLLHEGADSFLGHQEIMGSRPMKPLIEPFAAVIEQVEAHLRLNGYEVQRIGDPVSVLLVNQCAVIGDNLETDSGQVYNVTGLLDSMTFAEIEALGRCVREVVFVSRVIALGGERVSVDELLAARRIKSQIYTGIDTPLSGVYREGYRVTHLGYGINKETQVPTILGNAGIPVSLIGKVENIVANERGSNHPGVDTKELMACALQEIGRLAHGFICVNVQETDLAGHAQDVRRYMDRLQLSDYYIGLMLEQLDEADILIVTADHGNDPTIGHSQHTREKVPILVYAPMARPGHIGHYPTLACIGATASDYFQVSLPEHGTSFLPRISGA</sequence>
<dbReference type="InterPro" id="IPR010045">
    <property type="entry name" value="DeoB"/>
</dbReference>
<protein>
    <submittedName>
        <fullName evidence="6">Phosphopentomutase</fullName>
    </submittedName>
</protein>
<evidence type="ECO:0000313" key="6">
    <source>
        <dbReference type="EMBL" id="SMG51410.1"/>
    </source>
</evidence>
<dbReference type="Gene3D" id="3.40.720.10">
    <property type="entry name" value="Alkaline Phosphatase, subunit A"/>
    <property type="match status" value="1"/>
</dbReference>
<dbReference type="Gene3D" id="3.30.70.1250">
    <property type="entry name" value="Phosphopentomutase"/>
    <property type="match status" value="1"/>
</dbReference>
<keyword evidence="2" id="KW-0479">Metal-binding</keyword>
<dbReference type="NCBIfam" id="NF009049">
    <property type="entry name" value="PRK12383.1"/>
    <property type="match status" value="1"/>
</dbReference>
<dbReference type="InterPro" id="IPR024052">
    <property type="entry name" value="Phosphopentomutase_DeoB_cap_sf"/>
</dbReference>
<dbReference type="Pfam" id="PF01676">
    <property type="entry name" value="Metalloenzyme"/>
    <property type="match status" value="1"/>
</dbReference>
<evidence type="ECO:0000256" key="2">
    <source>
        <dbReference type="ARBA" id="ARBA00022723"/>
    </source>
</evidence>
<dbReference type="RefSeq" id="WP_085495796.1">
    <property type="nucleotide sequence ID" value="NZ_FXAZ01000004.1"/>
</dbReference>
<name>A0A1X7LCJ3_9BACL</name>
<evidence type="ECO:0000256" key="4">
    <source>
        <dbReference type="ARBA" id="ARBA00023235"/>
    </source>
</evidence>
<dbReference type="SUPFAM" id="SSF53649">
    <property type="entry name" value="Alkaline phosphatase-like"/>
    <property type="match status" value="1"/>
</dbReference>
<dbReference type="AlphaFoldDB" id="A0A1X7LCJ3"/>
<proteinExistence type="inferred from homology"/>
<comment type="similarity">
    <text evidence="1">Belongs to the phosphopentomutase family.</text>
</comment>
<dbReference type="GO" id="GO:0000287">
    <property type="term" value="F:magnesium ion binding"/>
    <property type="evidence" value="ECO:0007669"/>
    <property type="project" value="InterPro"/>
</dbReference>
<evidence type="ECO:0000256" key="1">
    <source>
        <dbReference type="ARBA" id="ARBA00010373"/>
    </source>
</evidence>
<dbReference type="PIRSF" id="PIRSF001491">
    <property type="entry name" value="Ppentomutase"/>
    <property type="match status" value="1"/>
</dbReference>
<dbReference type="STRING" id="1852522.SAMN06295960_3259"/>
<dbReference type="InterPro" id="IPR017850">
    <property type="entry name" value="Alkaline_phosphatase_core_sf"/>
</dbReference>
<dbReference type="CDD" id="cd16009">
    <property type="entry name" value="PPM"/>
    <property type="match status" value="1"/>
</dbReference>
<keyword evidence="3" id="KW-0464">Manganese</keyword>
<dbReference type="InterPro" id="IPR006124">
    <property type="entry name" value="Metalloenzyme"/>
</dbReference>
<reference evidence="6 7" key="1">
    <citation type="submission" date="2017-04" db="EMBL/GenBank/DDBJ databases">
        <authorList>
            <person name="Afonso C.L."/>
            <person name="Miller P.J."/>
            <person name="Scott M.A."/>
            <person name="Spackman E."/>
            <person name="Goraichik I."/>
            <person name="Dimitrov K.M."/>
            <person name="Suarez D.L."/>
            <person name="Swayne D.E."/>
        </authorList>
    </citation>
    <scope>NUCLEOTIDE SEQUENCE [LARGE SCALE GENOMIC DNA]</scope>
    <source>
        <strain evidence="6 7">11</strain>
    </source>
</reference>
<organism evidence="6 7">
    <name type="scientific">Paenibacillus aquistagni</name>
    <dbReference type="NCBI Taxonomy" id="1852522"/>
    <lineage>
        <taxon>Bacteria</taxon>
        <taxon>Bacillati</taxon>
        <taxon>Bacillota</taxon>
        <taxon>Bacilli</taxon>
        <taxon>Bacillales</taxon>
        <taxon>Paenibacillaceae</taxon>
        <taxon>Paenibacillus</taxon>
    </lineage>
</organism>
<dbReference type="GO" id="GO:0043094">
    <property type="term" value="P:metabolic compound salvage"/>
    <property type="evidence" value="ECO:0007669"/>
    <property type="project" value="InterPro"/>
</dbReference>
<dbReference type="EMBL" id="FXAZ01000004">
    <property type="protein sequence ID" value="SMG51410.1"/>
    <property type="molecule type" value="Genomic_DNA"/>
</dbReference>
<dbReference type="GO" id="GO:0009117">
    <property type="term" value="P:nucleotide metabolic process"/>
    <property type="evidence" value="ECO:0007669"/>
    <property type="project" value="InterPro"/>
</dbReference>
<dbReference type="Proteomes" id="UP000193834">
    <property type="component" value="Unassembled WGS sequence"/>
</dbReference>
<dbReference type="PANTHER" id="PTHR21110">
    <property type="entry name" value="PHOSPHOPENTOMUTASE"/>
    <property type="match status" value="1"/>
</dbReference>
<dbReference type="GO" id="GO:0005829">
    <property type="term" value="C:cytosol"/>
    <property type="evidence" value="ECO:0007669"/>
    <property type="project" value="TreeGrafter"/>
</dbReference>
<keyword evidence="7" id="KW-1185">Reference proteome</keyword>
<dbReference type="OrthoDB" id="9769930at2"/>
<dbReference type="GO" id="GO:0008973">
    <property type="term" value="F:phosphopentomutase activity"/>
    <property type="evidence" value="ECO:0007669"/>
    <property type="project" value="InterPro"/>
</dbReference>